<keyword evidence="1" id="KW-0805">Transcription regulation</keyword>
<evidence type="ECO:0000256" key="1">
    <source>
        <dbReference type="ARBA" id="ARBA00023015"/>
    </source>
</evidence>
<dbReference type="PANTHER" id="PTHR30146">
    <property type="entry name" value="LACI-RELATED TRANSCRIPTIONAL REPRESSOR"/>
    <property type="match status" value="1"/>
</dbReference>
<dbReference type="InterPro" id="IPR025997">
    <property type="entry name" value="SBP_2_dom"/>
</dbReference>
<keyword evidence="6" id="KW-1185">Reference proteome</keyword>
<dbReference type="Gene3D" id="1.10.260.40">
    <property type="entry name" value="lambda repressor-like DNA-binding domains"/>
    <property type="match status" value="1"/>
</dbReference>
<dbReference type="SUPFAM" id="SSF47413">
    <property type="entry name" value="lambda repressor-like DNA-binding domains"/>
    <property type="match status" value="1"/>
</dbReference>
<name>A0ABY5VCX3_9FIRM</name>
<dbReference type="InterPro" id="IPR010982">
    <property type="entry name" value="Lambda_DNA-bd_dom_sf"/>
</dbReference>
<keyword evidence="2 5" id="KW-0238">DNA-binding</keyword>
<evidence type="ECO:0000256" key="3">
    <source>
        <dbReference type="ARBA" id="ARBA00023163"/>
    </source>
</evidence>
<dbReference type="InterPro" id="IPR000843">
    <property type="entry name" value="HTH_LacI"/>
</dbReference>
<dbReference type="RefSeq" id="WP_028528146.1">
    <property type="nucleotide sequence ID" value="NZ_CABLBR010000008.1"/>
</dbReference>
<evidence type="ECO:0000259" key="4">
    <source>
        <dbReference type="PROSITE" id="PS50932"/>
    </source>
</evidence>
<dbReference type="Pfam" id="PF13407">
    <property type="entry name" value="Peripla_BP_4"/>
    <property type="match status" value="1"/>
</dbReference>
<feature type="domain" description="HTH lacI-type" evidence="4">
    <location>
        <begin position="4"/>
        <end position="48"/>
    </location>
</feature>
<accession>A0ABY5VCX3</accession>
<dbReference type="PANTHER" id="PTHR30146:SF109">
    <property type="entry name" value="HTH-TYPE TRANSCRIPTIONAL REGULATOR GALS"/>
    <property type="match status" value="1"/>
</dbReference>
<dbReference type="Proteomes" id="UP001060164">
    <property type="component" value="Chromosome"/>
</dbReference>
<dbReference type="CDD" id="cd06307">
    <property type="entry name" value="PBP1_sugar_binding"/>
    <property type="match status" value="1"/>
</dbReference>
<protein>
    <submittedName>
        <fullName evidence="5">LacI family DNA-binding transcriptional regulator</fullName>
    </submittedName>
</protein>
<dbReference type="SUPFAM" id="SSF53822">
    <property type="entry name" value="Periplasmic binding protein-like I"/>
    <property type="match status" value="1"/>
</dbReference>
<dbReference type="CDD" id="cd01392">
    <property type="entry name" value="HTH_LacI"/>
    <property type="match status" value="1"/>
</dbReference>
<evidence type="ECO:0000313" key="5">
    <source>
        <dbReference type="EMBL" id="UWP58351.1"/>
    </source>
</evidence>
<gene>
    <name evidence="5" type="ORF">NQ502_13285</name>
</gene>
<dbReference type="GO" id="GO:0003677">
    <property type="term" value="F:DNA binding"/>
    <property type="evidence" value="ECO:0007669"/>
    <property type="project" value="UniProtKB-KW"/>
</dbReference>
<dbReference type="EMBL" id="CP102290">
    <property type="protein sequence ID" value="UWP58351.1"/>
    <property type="molecule type" value="Genomic_DNA"/>
</dbReference>
<keyword evidence="3" id="KW-0804">Transcription</keyword>
<reference evidence="5" key="1">
    <citation type="journal article" date="2022" name="Cell">
        <title>Design, construction, and in vivo augmentation of a complex gut microbiome.</title>
        <authorList>
            <person name="Cheng A.G."/>
            <person name="Ho P.Y."/>
            <person name="Aranda-Diaz A."/>
            <person name="Jain S."/>
            <person name="Yu F.B."/>
            <person name="Meng X."/>
            <person name="Wang M."/>
            <person name="Iakiviak M."/>
            <person name="Nagashima K."/>
            <person name="Zhao A."/>
            <person name="Murugkar P."/>
            <person name="Patil A."/>
            <person name="Atabakhsh K."/>
            <person name="Weakley A."/>
            <person name="Yan J."/>
            <person name="Brumbaugh A.R."/>
            <person name="Higginbottom S."/>
            <person name="Dimas A."/>
            <person name="Shiver A.L."/>
            <person name="Deutschbauer A."/>
            <person name="Neff N."/>
            <person name="Sonnenburg J.L."/>
            <person name="Huang K.C."/>
            <person name="Fischbach M.A."/>
        </authorList>
    </citation>
    <scope>NUCLEOTIDE SEQUENCE</scope>
    <source>
        <strain evidence="5">DSM 19829</strain>
    </source>
</reference>
<dbReference type="InterPro" id="IPR028082">
    <property type="entry name" value="Peripla_BP_I"/>
</dbReference>
<dbReference type="Pfam" id="PF00356">
    <property type="entry name" value="LacI"/>
    <property type="match status" value="1"/>
</dbReference>
<evidence type="ECO:0000313" key="6">
    <source>
        <dbReference type="Proteomes" id="UP001060164"/>
    </source>
</evidence>
<organism evidence="5 6">
    <name type="scientific">Ruminococcus gauvreauii</name>
    <dbReference type="NCBI Taxonomy" id="438033"/>
    <lineage>
        <taxon>Bacteria</taxon>
        <taxon>Bacillati</taxon>
        <taxon>Bacillota</taxon>
        <taxon>Clostridia</taxon>
        <taxon>Eubacteriales</taxon>
        <taxon>Oscillospiraceae</taxon>
        <taxon>Ruminococcus</taxon>
    </lineage>
</organism>
<sequence>MAGTIRQIAQIAGVSRGTVDRALNHRGRINPEVARRIWEIAEELDYHPRKKAETDENQEGELRIGVITQMSESSFMIPVHQGIADVEKELRERNVVLYIRNIVSVDEQEQLKAIDELDKLRISGLAIMPVECDSVRSRLNRLMEERHIPVVTFNSDIVGTKRSCFVGLDNRKSGRAAAGLMGMLTRGSGKILIITGFFTNSVNSLRVEGFIEEVKQSFPDMELLGVQSSSGDAKEVEQIIVNTMHMMPDLAGIFVASRGQGGVCCALDKIRPKHRPYVIVYDMTPKNAEALEKNYFDFLIDQEGYVQGYRAIHLLYDHLIKGRELNQDMMFTDIKILTKYNI</sequence>
<evidence type="ECO:0000256" key="2">
    <source>
        <dbReference type="ARBA" id="ARBA00023125"/>
    </source>
</evidence>
<dbReference type="SMART" id="SM00354">
    <property type="entry name" value="HTH_LACI"/>
    <property type="match status" value="1"/>
</dbReference>
<proteinExistence type="predicted"/>
<dbReference type="PROSITE" id="PS50932">
    <property type="entry name" value="HTH_LACI_2"/>
    <property type="match status" value="1"/>
</dbReference>
<dbReference type="Gene3D" id="3.40.50.2300">
    <property type="match status" value="2"/>
</dbReference>